<evidence type="ECO:0000259" key="1">
    <source>
        <dbReference type="PROSITE" id="PS50206"/>
    </source>
</evidence>
<organism evidence="2">
    <name type="scientific">bioreactor metagenome</name>
    <dbReference type="NCBI Taxonomy" id="1076179"/>
    <lineage>
        <taxon>unclassified sequences</taxon>
        <taxon>metagenomes</taxon>
        <taxon>ecological metagenomes</taxon>
    </lineage>
</organism>
<sequence length="109" mass="12106">MSIFPFLKSNTDQIRSLNPSDFKAAIADKNVQLIDVRTAQEYAQGTINKAKLIDVSSADFEQKIEKLDKTCPVAVFCHSGARSMYAAKVLAKKGFSTVYNLKGGIVFWR</sequence>
<evidence type="ECO:0000313" key="2">
    <source>
        <dbReference type="EMBL" id="MPM44302.1"/>
    </source>
</evidence>
<dbReference type="AlphaFoldDB" id="A0A644ZTW7"/>
<accession>A0A644ZTW7</accession>
<dbReference type="PANTHER" id="PTHR43031">
    <property type="entry name" value="FAD-DEPENDENT OXIDOREDUCTASE"/>
    <property type="match status" value="1"/>
</dbReference>
<proteinExistence type="predicted"/>
<dbReference type="SMART" id="SM00450">
    <property type="entry name" value="RHOD"/>
    <property type="match status" value="1"/>
</dbReference>
<dbReference type="Pfam" id="PF00581">
    <property type="entry name" value="Rhodanese"/>
    <property type="match status" value="1"/>
</dbReference>
<dbReference type="CDD" id="cd00158">
    <property type="entry name" value="RHOD"/>
    <property type="match status" value="1"/>
</dbReference>
<reference evidence="2" key="1">
    <citation type="submission" date="2019-08" db="EMBL/GenBank/DDBJ databases">
        <authorList>
            <person name="Kucharzyk K."/>
            <person name="Murdoch R.W."/>
            <person name="Higgins S."/>
            <person name="Loffler F."/>
        </authorList>
    </citation>
    <scope>NUCLEOTIDE SEQUENCE</scope>
</reference>
<keyword evidence="2" id="KW-0808">Transferase</keyword>
<name>A0A644ZTW7_9ZZZZ</name>
<dbReference type="EMBL" id="VSSQ01010422">
    <property type="protein sequence ID" value="MPM44302.1"/>
    <property type="molecule type" value="Genomic_DNA"/>
</dbReference>
<feature type="domain" description="Rhodanese" evidence="1">
    <location>
        <begin position="27"/>
        <end position="109"/>
    </location>
</feature>
<dbReference type="InterPro" id="IPR036873">
    <property type="entry name" value="Rhodanese-like_dom_sf"/>
</dbReference>
<gene>
    <name evidence="2" type="primary">glpE_23</name>
    <name evidence="2" type="ORF">SDC9_90980</name>
</gene>
<protein>
    <submittedName>
        <fullName evidence="2">Thiosulfate sulfurtransferase GlpE</fullName>
        <ecNumber evidence="2">2.8.1.1</ecNumber>
    </submittedName>
</protein>
<dbReference type="Gene3D" id="3.40.250.10">
    <property type="entry name" value="Rhodanese-like domain"/>
    <property type="match status" value="1"/>
</dbReference>
<dbReference type="SUPFAM" id="SSF52821">
    <property type="entry name" value="Rhodanese/Cell cycle control phosphatase"/>
    <property type="match status" value="1"/>
</dbReference>
<dbReference type="PANTHER" id="PTHR43031:SF1">
    <property type="entry name" value="PYRIDINE NUCLEOTIDE-DISULPHIDE OXIDOREDUCTASE"/>
    <property type="match status" value="1"/>
</dbReference>
<dbReference type="InterPro" id="IPR050229">
    <property type="entry name" value="GlpE_sulfurtransferase"/>
</dbReference>
<dbReference type="GO" id="GO:0004792">
    <property type="term" value="F:thiosulfate-cyanide sulfurtransferase activity"/>
    <property type="evidence" value="ECO:0007669"/>
    <property type="project" value="UniProtKB-EC"/>
</dbReference>
<dbReference type="InterPro" id="IPR001763">
    <property type="entry name" value="Rhodanese-like_dom"/>
</dbReference>
<comment type="caution">
    <text evidence="2">The sequence shown here is derived from an EMBL/GenBank/DDBJ whole genome shotgun (WGS) entry which is preliminary data.</text>
</comment>
<dbReference type="PROSITE" id="PS50206">
    <property type="entry name" value="RHODANESE_3"/>
    <property type="match status" value="1"/>
</dbReference>
<dbReference type="EC" id="2.8.1.1" evidence="2"/>